<protein>
    <submittedName>
        <fullName evidence="1">Uncharacterized protein</fullName>
    </submittedName>
</protein>
<proteinExistence type="predicted"/>
<accession>A0A953M3Y8</accession>
<name>A0A953M3Y8_9BACT</name>
<organism evidence="1 2">
    <name type="scientific">Candidatus Nitrobium versatile</name>
    <dbReference type="NCBI Taxonomy" id="2884831"/>
    <lineage>
        <taxon>Bacteria</taxon>
        <taxon>Pseudomonadati</taxon>
        <taxon>Nitrospirota</taxon>
        <taxon>Nitrospiria</taxon>
        <taxon>Nitrospirales</taxon>
        <taxon>Nitrospiraceae</taxon>
        <taxon>Candidatus Nitrobium</taxon>
    </lineage>
</organism>
<dbReference type="AlphaFoldDB" id="A0A953M3Y8"/>
<comment type="caution">
    <text evidence="1">The sequence shown here is derived from an EMBL/GenBank/DDBJ whole genome shotgun (WGS) entry which is preliminary data.</text>
</comment>
<dbReference type="Proteomes" id="UP000705867">
    <property type="component" value="Unassembled WGS sequence"/>
</dbReference>
<evidence type="ECO:0000313" key="1">
    <source>
        <dbReference type="EMBL" id="MBZ0158525.1"/>
    </source>
</evidence>
<gene>
    <name evidence="1" type="ORF">K8I29_20200</name>
</gene>
<reference evidence="1" key="1">
    <citation type="journal article" date="2021" name="bioRxiv">
        <title>Unraveling nitrogen, sulfur and carbon metabolic pathways and microbial community transcriptional responses to substrate deprivation and toxicity stresses in a bioreactor mimicking anoxic brackish coastal sediment conditions.</title>
        <authorList>
            <person name="Martins P.D."/>
            <person name="Echeveste M.J."/>
            <person name="Arshad A."/>
            <person name="Kurth J."/>
            <person name="Ouboter H."/>
            <person name="Jetten M.S.M."/>
            <person name="Welte C.U."/>
        </authorList>
    </citation>
    <scope>NUCLEOTIDE SEQUENCE</scope>
    <source>
        <strain evidence="1">MAG_39</strain>
    </source>
</reference>
<dbReference type="EMBL" id="JAIOIV010000158">
    <property type="protein sequence ID" value="MBZ0158525.1"/>
    <property type="molecule type" value="Genomic_DNA"/>
</dbReference>
<sequence>MVRNTPKIKLFSYFSLINKTNFSLWKRERIPLFGKEGLGEIFFLPKALKSFVSAFVIFVVCTASLGVPTETIASSDKESNEVLAAAEELFVALRSRDYTKVWGRITEASRTTIVGDVHKRLDKSKIDFSKEKVTEDFARCDDLCRTYWSNFLLNFEPNTVLTDSIWDLGFIKKNRAEIIITYKKATNSAKLKMMREEGQWKVGLVETFWTRK</sequence>
<reference evidence="1" key="2">
    <citation type="submission" date="2021-08" db="EMBL/GenBank/DDBJ databases">
        <authorList>
            <person name="Dalcin Martins P."/>
        </authorList>
    </citation>
    <scope>NUCLEOTIDE SEQUENCE</scope>
    <source>
        <strain evidence="1">MAG_39</strain>
    </source>
</reference>
<evidence type="ECO:0000313" key="2">
    <source>
        <dbReference type="Proteomes" id="UP000705867"/>
    </source>
</evidence>